<proteinExistence type="inferred from homology"/>
<keyword evidence="3" id="KW-1185">Reference proteome</keyword>
<dbReference type="PANTHER" id="PTHR10826:SF1">
    <property type="entry name" value="COMPLEMENT COMPONENT 1 Q SUBCOMPONENT-BINDING PROTEIN, MITOCHONDRIAL"/>
    <property type="match status" value="1"/>
</dbReference>
<dbReference type="InterPro" id="IPR036561">
    <property type="entry name" value="MAM33_sf"/>
</dbReference>
<dbReference type="Pfam" id="PF02330">
    <property type="entry name" value="MAM33"/>
    <property type="match status" value="1"/>
</dbReference>
<evidence type="ECO:0000313" key="3">
    <source>
        <dbReference type="Proteomes" id="UP001164746"/>
    </source>
</evidence>
<comment type="similarity">
    <text evidence="1">Belongs to the MAM33 family.</text>
</comment>
<sequence>MSSALRKSFLKLALNSIKTNHANPSYASLKHLNPSLVCARGLNSSLSCVSSVFRSRKHNAATSAVPCRQVQTEADSKLGEFLSEEISREKETVPEVISKVEGWEVETDGAGVILRKKFNDERFADEGVKVEFDVNDSVDSGSLYDAPPEAEGGSEVPPMVSRPPFEVEIKKKSGRTLTFMCEFTAQEPPYEGQNEEGIEDQFQIVEVRNLYEMLMDMLDERGIDDNFINKMVDFATSYEQQQYLNFLQKLRDVIQENLHFFIDENDVFIVKFLHYCSGLPPPTT</sequence>
<dbReference type="Proteomes" id="UP001164746">
    <property type="component" value="Chromosome 4"/>
</dbReference>
<protein>
    <submittedName>
        <fullName evidence="2">C1QBP-like protein</fullName>
    </submittedName>
</protein>
<organism evidence="2 3">
    <name type="scientific">Mya arenaria</name>
    <name type="common">Soft-shell clam</name>
    <dbReference type="NCBI Taxonomy" id="6604"/>
    <lineage>
        <taxon>Eukaryota</taxon>
        <taxon>Metazoa</taxon>
        <taxon>Spiralia</taxon>
        <taxon>Lophotrochozoa</taxon>
        <taxon>Mollusca</taxon>
        <taxon>Bivalvia</taxon>
        <taxon>Autobranchia</taxon>
        <taxon>Heteroconchia</taxon>
        <taxon>Euheterodonta</taxon>
        <taxon>Imparidentia</taxon>
        <taxon>Neoheterodontei</taxon>
        <taxon>Myida</taxon>
        <taxon>Myoidea</taxon>
        <taxon>Myidae</taxon>
        <taxon>Mya</taxon>
    </lineage>
</organism>
<name>A0ABY7E1L8_MYAAR</name>
<dbReference type="Gene3D" id="3.10.280.10">
    <property type="entry name" value="Mitochondrial glycoprotein"/>
    <property type="match status" value="1"/>
</dbReference>
<evidence type="ECO:0000313" key="2">
    <source>
        <dbReference type="EMBL" id="WAR02314.1"/>
    </source>
</evidence>
<dbReference type="EMBL" id="CP111015">
    <property type="protein sequence ID" value="WAR02314.1"/>
    <property type="molecule type" value="Genomic_DNA"/>
</dbReference>
<dbReference type="PANTHER" id="PTHR10826">
    <property type="entry name" value="COMPLEMENT COMPONENT 1"/>
    <property type="match status" value="1"/>
</dbReference>
<gene>
    <name evidence="2" type="ORF">MAR_008872</name>
</gene>
<dbReference type="InterPro" id="IPR003428">
    <property type="entry name" value="MAM33"/>
</dbReference>
<evidence type="ECO:0000256" key="1">
    <source>
        <dbReference type="ARBA" id="ARBA00005457"/>
    </source>
</evidence>
<reference evidence="2" key="1">
    <citation type="submission" date="2022-11" db="EMBL/GenBank/DDBJ databases">
        <title>Centuries of genome instability and evolution in soft-shell clam transmissible cancer (bioRxiv).</title>
        <authorList>
            <person name="Hart S.F.M."/>
            <person name="Yonemitsu M.A."/>
            <person name="Giersch R.M."/>
            <person name="Beal B.F."/>
            <person name="Arriagada G."/>
            <person name="Davis B.W."/>
            <person name="Ostrander E.A."/>
            <person name="Goff S.P."/>
            <person name="Metzger M.J."/>
        </authorList>
    </citation>
    <scope>NUCLEOTIDE SEQUENCE</scope>
    <source>
        <strain evidence="2">MELC-2E11</strain>
        <tissue evidence="2">Siphon/mantle</tissue>
    </source>
</reference>
<accession>A0ABY7E1L8</accession>
<dbReference type="SUPFAM" id="SSF54529">
    <property type="entry name" value="Mitochondrial glycoprotein MAM33-like"/>
    <property type="match status" value="1"/>
</dbReference>